<proteinExistence type="predicted"/>
<dbReference type="AlphaFoldDB" id="A0A2K2CJE8"/>
<organism evidence="1">
    <name type="scientific">Brachypodium distachyon</name>
    <name type="common">Purple false brome</name>
    <name type="synonym">Trachynia distachya</name>
    <dbReference type="NCBI Taxonomy" id="15368"/>
    <lineage>
        <taxon>Eukaryota</taxon>
        <taxon>Viridiplantae</taxon>
        <taxon>Streptophyta</taxon>
        <taxon>Embryophyta</taxon>
        <taxon>Tracheophyta</taxon>
        <taxon>Spermatophyta</taxon>
        <taxon>Magnoliopsida</taxon>
        <taxon>Liliopsida</taxon>
        <taxon>Poales</taxon>
        <taxon>Poaceae</taxon>
        <taxon>BOP clade</taxon>
        <taxon>Pooideae</taxon>
        <taxon>Stipodae</taxon>
        <taxon>Brachypodieae</taxon>
        <taxon>Brachypodium</taxon>
    </lineage>
</organism>
<accession>A0A2K2CJE8</accession>
<reference evidence="1 2" key="1">
    <citation type="journal article" date="2010" name="Nature">
        <title>Genome sequencing and analysis of the model grass Brachypodium distachyon.</title>
        <authorList>
            <consortium name="International Brachypodium Initiative"/>
        </authorList>
    </citation>
    <scope>NUCLEOTIDE SEQUENCE [LARGE SCALE GENOMIC DNA]</scope>
    <source>
        <strain evidence="1 2">Bd21</strain>
    </source>
</reference>
<gene>
    <name evidence="1" type="ORF">BRADI_5g26326v3</name>
</gene>
<reference evidence="1" key="2">
    <citation type="submission" date="2017-06" db="EMBL/GenBank/DDBJ databases">
        <title>WGS assembly of Brachypodium distachyon.</title>
        <authorList>
            <consortium name="The International Brachypodium Initiative"/>
            <person name="Lucas S."/>
            <person name="Harmon-Smith M."/>
            <person name="Lail K."/>
            <person name="Tice H."/>
            <person name="Grimwood J."/>
            <person name="Bruce D."/>
            <person name="Barry K."/>
            <person name="Shu S."/>
            <person name="Lindquist E."/>
            <person name="Wang M."/>
            <person name="Pitluck S."/>
            <person name="Vogel J.P."/>
            <person name="Garvin D.F."/>
            <person name="Mockler T.C."/>
            <person name="Schmutz J."/>
            <person name="Rokhsar D."/>
            <person name="Bevan M.W."/>
        </authorList>
    </citation>
    <scope>NUCLEOTIDE SEQUENCE</scope>
    <source>
        <strain evidence="1">Bd21</strain>
    </source>
</reference>
<evidence type="ECO:0000313" key="3">
    <source>
        <dbReference type="Proteomes" id="UP000008810"/>
    </source>
</evidence>
<name>A0A2K2CJE8_BRADI</name>
<dbReference type="EMBL" id="CM000884">
    <property type="protein sequence ID" value="PNT62151.1"/>
    <property type="molecule type" value="Genomic_DNA"/>
</dbReference>
<dbReference type="Gramene" id="PNT62151">
    <property type="protein sequence ID" value="PNT62151"/>
    <property type="gene ID" value="BRADI_5g26326v3"/>
</dbReference>
<dbReference type="Proteomes" id="UP000008810">
    <property type="component" value="Chromosome 5"/>
</dbReference>
<dbReference type="EnsemblPlants" id="PNT62151">
    <property type="protein sequence ID" value="PNT62151"/>
    <property type="gene ID" value="BRADI_5g26326v3"/>
</dbReference>
<protein>
    <submittedName>
        <fullName evidence="1 2">Uncharacterized protein</fullName>
    </submittedName>
</protein>
<evidence type="ECO:0000313" key="2">
    <source>
        <dbReference type="EnsemblPlants" id="PNT62151"/>
    </source>
</evidence>
<reference evidence="2" key="3">
    <citation type="submission" date="2018-08" db="UniProtKB">
        <authorList>
            <consortium name="EnsemblPlants"/>
        </authorList>
    </citation>
    <scope>IDENTIFICATION</scope>
    <source>
        <strain evidence="2">cv. Bd21</strain>
    </source>
</reference>
<dbReference type="InParanoid" id="A0A2K2CJE8"/>
<sequence>MNRIPDKEHFVSGLKSPQDYFCTSLKQDWPVVVAQIDMPTYGGNKPKKEKKRHAYIQLMEHRNQLPSGLGA</sequence>
<keyword evidence="3" id="KW-1185">Reference proteome</keyword>
<evidence type="ECO:0000313" key="1">
    <source>
        <dbReference type="EMBL" id="PNT62151.1"/>
    </source>
</evidence>